<feature type="domain" description="AB hydrolase-1" evidence="1">
    <location>
        <begin position="22"/>
        <end position="245"/>
    </location>
</feature>
<sequence>MPVMLSREASIDYDVQGEGPDLLLISGLGFGRWGWFKQVPELSRRFRTITFDVHRDLDPRHGVADLAEEASALLDHLGVEKAHVLGTSLGGFVAQKLALGRPELVDGLVLVCTSYGAREPEHMSMGALGRMLGWGSFGARDAMRRGLETATSHSYRAEHPEEFEHLVRWRMANSPSFSGYYEQALAGARFDSSRDLGQIKAPTLVIHGAGDRYVPVGNAAALAGAIPDSRLVVLRDAGHLVFIERAWEVNHEVASFLDPR</sequence>
<accession>A0A6G8Q0D0</accession>
<dbReference type="EMBL" id="CP045121">
    <property type="protein sequence ID" value="QIN79905.1"/>
    <property type="molecule type" value="Genomic_DNA"/>
</dbReference>
<dbReference type="PRINTS" id="PR00111">
    <property type="entry name" value="ABHYDROLASE"/>
</dbReference>
<dbReference type="PANTHER" id="PTHR43433">
    <property type="entry name" value="HYDROLASE, ALPHA/BETA FOLD FAMILY PROTEIN"/>
    <property type="match status" value="1"/>
</dbReference>
<dbReference type="PANTHER" id="PTHR43433:SF10">
    <property type="entry name" value="AB HYDROLASE-1 DOMAIN-CONTAINING PROTEIN"/>
    <property type="match status" value="1"/>
</dbReference>
<dbReference type="AlphaFoldDB" id="A0A6G8Q0D0"/>
<dbReference type="GO" id="GO:0016787">
    <property type="term" value="F:hydrolase activity"/>
    <property type="evidence" value="ECO:0007669"/>
    <property type="project" value="UniProtKB-KW"/>
</dbReference>
<dbReference type="InterPro" id="IPR050471">
    <property type="entry name" value="AB_hydrolase"/>
</dbReference>
<dbReference type="InterPro" id="IPR000073">
    <property type="entry name" value="AB_hydrolase_1"/>
</dbReference>
<proteinExistence type="predicted"/>
<keyword evidence="3" id="KW-1185">Reference proteome</keyword>
<reference evidence="2 3" key="1">
    <citation type="submission" date="2019-10" db="EMBL/GenBank/DDBJ databases">
        <title>Rubrobacter sp nov SCSIO 52915 isolated from a deep-sea sediment in the South China Sea.</title>
        <authorList>
            <person name="Chen R.W."/>
        </authorList>
    </citation>
    <scope>NUCLEOTIDE SEQUENCE [LARGE SCALE GENOMIC DNA]</scope>
    <source>
        <strain evidence="2 3">SCSIO 52915</strain>
    </source>
</reference>
<dbReference type="SUPFAM" id="SSF53474">
    <property type="entry name" value="alpha/beta-Hydrolases"/>
    <property type="match status" value="1"/>
</dbReference>
<dbReference type="Pfam" id="PF00561">
    <property type="entry name" value="Abhydrolase_1"/>
    <property type="match status" value="1"/>
</dbReference>
<dbReference type="KEGG" id="rmar:GBA65_16765"/>
<dbReference type="Proteomes" id="UP000502706">
    <property type="component" value="Chromosome"/>
</dbReference>
<evidence type="ECO:0000259" key="1">
    <source>
        <dbReference type="Pfam" id="PF00561"/>
    </source>
</evidence>
<evidence type="ECO:0000313" key="3">
    <source>
        <dbReference type="Proteomes" id="UP000502706"/>
    </source>
</evidence>
<name>A0A6G8Q0D0_9ACTN</name>
<keyword evidence="2" id="KW-0378">Hydrolase</keyword>
<dbReference type="Gene3D" id="3.40.50.1820">
    <property type="entry name" value="alpha/beta hydrolase"/>
    <property type="match status" value="1"/>
</dbReference>
<dbReference type="InterPro" id="IPR029058">
    <property type="entry name" value="AB_hydrolase_fold"/>
</dbReference>
<evidence type="ECO:0000313" key="2">
    <source>
        <dbReference type="EMBL" id="QIN79905.1"/>
    </source>
</evidence>
<gene>
    <name evidence="2" type="ORF">GBA65_16765</name>
</gene>
<organism evidence="2 3">
    <name type="scientific">Rubrobacter marinus</name>
    <dbReference type="NCBI Taxonomy" id="2653852"/>
    <lineage>
        <taxon>Bacteria</taxon>
        <taxon>Bacillati</taxon>
        <taxon>Actinomycetota</taxon>
        <taxon>Rubrobacteria</taxon>
        <taxon>Rubrobacterales</taxon>
        <taxon>Rubrobacteraceae</taxon>
        <taxon>Rubrobacter</taxon>
    </lineage>
</organism>
<protein>
    <submittedName>
        <fullName evidence="2">Alpha/beta fold hydrolase</fullName>
    </submittedName>
</protein>